<geneLocation type="plasmid" evidence="2">
    <name>p1-AD2</name>
</geneLocation>
<dbReference type="AlphaFoldDB" id="A0A4Y1MRB7"/>
<name>A0A4Y1MRB7_9PROT</name>
<evidence type="ECO:0000313" key="2">
    <source>
        <dbReference type="EMBL" id="AWV20522.1"/>
    </source>
</evidence>
<keyword evidence="2" id="KW-0614">Plasmid</keyword>
<feature type="region of interest" description="Disordered" evidence="1">
    <location>
        <begin position="1"/>
        <end position="26"/>
    </location>
</feature>
<protein>
    <submittedName>
        <fullName evidence="2">Uncharacterized protein</fullName>
    </submittedName>
</protein>
<accession>A0A4Y1MRB7</accession>
<proteinExistence type="predicted"/>
<sequence length="69" mass="7469">MHKELFGGESRDQTSVSTGHLPPPERVDELLEEAHHRFRSNDDGVVAVSIGTELGPQIGTQKGPSCEVC</sequence>
<organism evidence="2">
    <name type="scientific">Roseomonas mucosa</name>
    <dbReference type="NCBI Taxonomy" id="207340"/>
    <lineage>
        <taxon>Bacteria</taxon>
        <taxon>Pseudomonadati</taxon>
        <taxon>Pseudomonadota</taxon>
        <taxon>Alphaproteobacteria</taxon>
        <taxon>Acetobacterales</taxon>
        <taxon>Roseomonadaceae</taxon>
        <taxon>Roseomonas</taxon>
    </lineage>
</organism>
<dbReference type="EMBL" id="CP025188">
    <property type="protein sequence ID" value="AWV20522.1"/>
    <property type="molecule type" value="Genomic_DNA"/>
</dbReference>
<evidence type="ECO:0000256" key="1">
    <source>
        <dbReference type="SAM" id="MobiDB-lite"/>
    </source>
</evidence>
<feature type="compositionally biased region" description="Basic and acidic residues" evidence="1">
    <location>
        <begin position="1"/>
        <end position="12"/>
    </location>
</feature>
<reference evidence="2" key="1">
    <citation type="submission" date="2017-12" db="EMBL/GenBank/DDBJ databases">
        <authorList>
            <person name="Martens C."/>
            <person name="Dahlstrom E."/>
            <person name="Barbian K."/>
            <person name="Sykora L."/>
            <person name="Ricklefs S."/>
            <person name="Bruno D."/>
            <person name="Anzick I."/>
            <person name="Myles I."/>
            <person name="Datta S.K."/>
        </authorList>
    </citation>
    <scope>NUCLEOTIDE SEQUENCE</scope>
    <source>
        <strain evidence="2">AD2</strain>
        <plasmid evidence="2">p1-AD2</plasmid>
    </source>
</reference>
<gene>
    <name evidence="2" type="ORF">RADP37_03170a</name>
</gene>